<reference evidence="2" key="2">
    <citation type="submission" date="2021-10" db="EMBL/GenBank/DDBJ databases">
        <title>Phylogenomics reveals ancestral predisposition of the termite-cultivated fungus Termitomyces towards a domesticated lifestyle.</title>
        <authorList>
            <person name="Auxier B."/>
            <person name="Grum-Grzhimaylo A."/>
            <person name="Cardenas M.E."/>
            <person name="Lodge J.D."/>
            <person name="Laessoe T."/>
            <person name="Pedersen O."/>
            <person name="Smith M.E."/>
            <person name="Kuyper T.W."/>
            <person name="Franco-Molano E.A."/>
            <person name="Baroni T.J."/>
            <person name="Aanen D.K."/>
        </authorList>
    </citation>
    <scope>NUCLEOTIDE SEQUENCE</scope>
    <source>
        <strain evidence="2">D49</strain>
    </source>
</reference>
<dbReference type="SUPFAM" id="SSF56112">
    <property type="entry name" value="Protein kinase-like (PK-like)"/>
    <property type="match status" value="1"/>
</dbReference>
<name>A0A9P7FR78_9AGAR</name>
<keyword evidence="3" id="KW-1185">Reference proteome</keyword>
<dbReference type="PANTHER" id="PTHR21310:SF15">
    <property type="entry name" value="AMINOGLYCOSIDE PHOSPHOTRANSFERASE DOMAIN-CONTAINING PROTEIN"/>
    <property type="match status" value="1"/>
</dbReference>
<evidence type="ECO:0000313" key="2">
    <source>
        <dbReference type="EMBL" id="KAG5633925.1"/>
    </source>
</evidence>
<feature type="domain" description="Aminoglycoside phosphotransferase" evidence="1">
    <location>
        <begin position="99"/>
        <end position="291"/>
    </location>
</feature>
<dbReference type="OrthoDB" id="2906425at2759"/>
<gene>
    <name evidence="2" type="ORF">H0H81_004381</name>
</gene>
<dbReference type="AlphaFoldDB" id="A0A9P7FR78"/>
<proteinExistence type="predicted"/>
<dbReference type="EMBL" id="JABCKI010006833">
    <property type="protein sequence ID" value="KAG5633925.1"/>
    <property type="molecule type" value="Genomic_DNA"/>
</dbReference>
<comment type="caution">
    <text evidence="2">The sequence shown here is derived from an EMBL/GenBank/DDBJ whole genome shotgun (WGS) entry which is preliminary data.</text>
</comment>
<feature type="non-terminal residue" evidence="2">
    <location>
        <position position="1"/>
    </location>
</feature>
<protein>
    <recommendedName>
        <fullName evidence="1">Aminoglycoside phosphotransferase domain-containing protein</fullName>
    </recommendedName>
</protein>
<dbReference type="Proteomes" id="UP000717328">
    <property type="component" value="Unassembled WGS sequence"/>
</dbReference>
<dbReference type="InterPro" id="IPR051678">
    <property type="entry name" value="AGP_Transferase"/>
</dbReference>
<evidence type="ECO:0000313" key="3">
    <source>
        <dbReference type="Proteomes" id="UP000717328"/>
    </source>
</evidence>
<accession>A0A9P7FR78</accession>
<reference evidence="2" key="1">
    <citation type="submission" date="2021-02" db="EMBL/GenBank/DDBJ databases">
        <authorList>
            <person name="Nieuwenhuis M."/>
            <person name="Van De Peppel L.J.J."/>
        </authorList>
    </citation>
    <scope>NUCLEOTIDE SEQUENCE</scope>
    <source>
        <strain evidence="2">D49</strain>
    </source>
</reference>
<dbReference type="PANTHER" id="PTHR21310">
    <property type="entry name" value="AMINOGLYCOSIDE PHOSPHOTRANSFERASE-RELATED-RELATED"/>
    <property type="match status" value="1"/>
</dbReference>
<evidence type="ECO:0000259" key="1">
    <source>
        <dbReference type="Pfam" id="PF01636"/>
    </source>
</evidence>
<dbReference type="InterPro" id="IPR002575">
    <property type="entry name" value="Aminoglycoside_PTrfase"/>
</dbReference>
<dbReference type="Pfam" id="PF01636">
    <property type="entry name" value="APH"/>
    <property type="match status" value="1"/>
</dbReference>
<dbReference type="InterPro" id="IPR011009">
    <property type="entry name" value="Kinase-like_dom_sf"/>
</dbReference>
<organism evidence="2 3">
    <name type="scientific">Sphagnurus paluster</name>
    <dbReference type="NCBI Taxonomy" id="117069"/>
    <lineage>
        <taxon>Eukaryota</taxon>
        <taxon>Fungi</taxon>
        <taxon>Dikarya</taxon>
        <taxon>Basidiomycota</taxon>
        <taxon>Agaricomycotina</taxon>
        <taxon>Agaricomycetes</taxon>
        <taxon>Agaricomycetidae</taxon>
        <taxon>Agaricales</taxon>
        <taxon>Tricholomatineae</taxon>
        <taxon>Lyophyllaceae</taxon>
        <taxon>Sphagnurus</taxon>
    </lineage>
</organism>
<sequence length="407" mass="46323">DYDAFCATFIHTEGTELSALLQKIDAHGLERLASSLKNDMGCTILALCISSNNRPKISTMMGGMNVHLDILFDDATVWLARIPRTTAVTPPQDIQDHILRSEYATLSWLHRIGFPAPAVYGYGLAAHPNIAGVGYMIMEKLEASPLHWPGLSSDQRYHVLRQLAQLYLTLEHHSFDRAGSIYPEDTVGAFADPIAYEVDDDQIRLLGPFDTLREHLDQTIRLYLRLIEASEWAVDDPISSFLIYRSLLDAYPHILGDLLDSNQFYLRHQDDKGDHILVNDRLDIVGIIDWEWSKVVAKLFAFSAPVMLLPDAFLEGSNELSQEEEDFATIFEYLQRSDMAGYIRNGRVCHRITFILDTGDRIDDCKPHLKGLYEFLGEVNWEWEAWRSGALERYHGDPILQLLMARV</sequence>